<keyword evidence="7" id="KW-1185">Reference proteome</keyword>
<evidence type="ECO:0000256" key="1">
    <source>
        <dbReference type="ARBA" id="ARBA00004496"/>
    </source>
</evidence>
<dbReference type="InterPro" id="IPR045128">
    <property type="entry name" value="PI31-like"/>
</dbReference>
<name>A0AAF0EX81_9BASI</name>
<evidence type="ECO:0000313" key="7">
    <source>
        <dbReference type="Proteomes" id="UP001217754"/>
    </source>
</evidence>
<reference evidence="6" key="1">
    <citation type="submission" date="2023-03" db="EMBL/GenBank/DDBJ databases">
        <title>Mating type loci evolution in Malassezia.</title>
        <authorList>
            <person name="Coelho M.A."/>
        </authorList>
    </citation>
    <scope>NUCLEOTIDE SEQUENCE</scope>
    <source>
        <strain evidence="6">CBS 9431</strain>
    </source>
</reference>
<organism evidence="6 7">
    <name type="scientific">Malassezia japonica</name>
    <dbReference type="NCBI Taxonomy" id="223818"/>
    <lineage>
        <taxon>Eukaryota</taxon>
        <taxon>Fungi</taxon>
        <taxon>Dikarya</taxon>
        <taxon>Basidiomycota</taxon>
        <taxon>Ustilaginomycotina</taxon>
        <taxon>Malasseziomycetes</taxon>
        <taxon>Malasseziales</taxon>
        <taxon>Malasseziaceae</taxon>
        <taxon>Malassezia</taxon>
    </lineage>
</organism>
<feature type="compositionally biased region" description="Basic and acidic residues" evidence="4">
    <location>
        <begin position="136"/>
        <end position="145"/>
    </location>
</feature>
<dbReference type="InterPro" id="IPR013886">
    <property type="entry name" value="PI31_Prot_C"/>
</dbReference>
<dbReference type="RefSeq" id="XP_060121735.1">
    <property type="nucleotide sequence ID" value="XM_060265752.1"/>
</dbReference>
<keyword evidence="3" id="KW-0963">Cytoplasm</keyword>
<accession>A0AAF0EX81</accession>
<evidence type="ECO:0000256" key="4">
    <source>
        <dbReference type="SAM" id="MobiDB-lite"/>
    </source>
</evidence>
<dbReference type="GO" id="GO:0070628">
    <property type="term" value="F:proteasome binding"/>
    <property type="evidence" value="ECO:0007669"/>
    <property type="project" value="InterPro"/>
</dbReference>
<sequence>MTLAERLEVSFAREVDSLLDAVALVLDGIALERGWEKESEKGLEDTCWKRGYTASEKRIDTAVVRQEGHAVVLGTAKENNVQRDMCAYWEVPLDTCFGDTAALPLTSGAVQRWLKSEPRLVQGLSDLLDEITAEVHEEKEAKDVQTARAPRASPRMTHDTDAPPHPPPTSNPLQIGDADRDPLAASGHRPFMGGFAPPPVFGPRGDGMLVGPGHPMFHAPPRPPPRGPWGGDGFLPPGAVPPGARFDPVGPFGRPPPPPGAFRGNPDWDDLPPPGGPGSMYL</sequence>
<feature type="compositionally biased region" description="Pro residues" evidence="4">
    <location>
        <begin position="218"/>
        <end position="227"/>
    </location>
</feature>
<evidence type="ECO:0000313" key="6">
    <source>
        <dbReference type="EMBL" id="WFD38838.1"/>
    </source>
</evidence>
<dbReference type="Proteomes" id="UP001217754">
    <property type="component" value="Chromosome 2"/>
</dbReference>
<feature type="domain" description="PI31 proteasome regulator C-terminal" evidence="5">
    <location>
        <begin position="175"/>
        <end position="251"/>
    </location>
</feature>
<evidence type="ECO:0000256" key="2">
    <source>
        <dbReference type="ARBA" id="ARBA00006405"/>
    </source>
</evidence>
<feature type="region of interest" description="Disordered" evidence="4">
    <location>
        <begin position="136"/>
        <end position="282"/>
    </location>
</feature>
<comment type="similarity">
    <text evidence="2">Belongs to the proteasome inhibitor PI31 family.</text>
</comment>
<proteinExistence type="inferred from homology"/>
<dbReference type="PANTHER" id="PTHR13266">
    <property type="entry name" value="PROTEASOME INHIBITOR"/>
    <property type="match status" value="1"/>
</dbReference>
<dbReference type="GO" id="GO:0005737">
    <property type="term" value="C:cytoplasm"/>
    <property type="evidence" value="ECO:0007669"/>
    <property type="project" value="UniProtKB-SubCell"/>
</dbReference>
<gene>
    <name evidence="6" type="ORF">MJAP1_001802</name>
</gene>
<dbReference type="AlphaFoldDB" id="A0AAF0EX81"/>
<dbReference type="EMBL" id="CP119959">
    <property type="protein sequence ID" value="WFD38838.1"/>
    <property type="molecule type" value="Genomic_DNA"/>
</dbReference>
<dbReference type="GO" id="GO:0004866">
    <property type="term" value="F:endopeptidase inhibitor activity"/>
    <property type="evidence" value="ECO:0007669"/>
    <property type="project" value="InterPro"/>
</dbReference>
<evidence type="ECO:0000256" key="3">
    <source>
        <dbReference type="ARBA" id="ARBA00022490"/>
    </source>
</evidence>
<evidence type="ECO:0000259" key="5">
    <source>
        <dbReference type="Pfam" id="PF08577"/>
    </source>
</evidence>
<dbReference type="PANTHER" id="PTHR13266:SF1">
    <property type="entry name" value="PROTEASOME INHIBITOR PI31 SUBUNIT"/>
    <property type="match status" value="1"/>
</dbReference>
<protein>
    <recommendedName>
        <fullName evidence="5">PI31 proteasome regulator C-terminal domain-containing protein</fullName>
    </recommendedName>
</protein>
<comment type="subcellular location">
    <subcellularLocation>
        <location evidence="1">Cytoplasm</location>
    </subcellularLocation>
</comment>
<dbReference type="GO" id="GO:0043161">
    <property type="term" value="P:proteasome-mediated ubiquitin-dependent protein catabolic process"/>
    <property type="evidence" value="ECO:0007669"/>
    <property type="project" value="InterPro"/>
</dbReference>
<dbReference type="Pfam" id="PF08577">
    <property type="entry name" value="PI31_Prot_C"/>
    <property type="match status" value="1"/>
</dbReference>
<dbReference type="GeneID" id="85225451"/>